<organism evidence="2 3">
    <name type="scientific">Labeo rohita</name>
    <name type="common">Indian major carp</name>
    <name type="synonym">Cyprinus rohita</name>
    <dbReference type="NCBI Taxonomy" id="84645"/>
    <lineage>
        <taxon>Eukaryota</taxon>
        <taxon>Metazoa</taxon>
        <taxon>Chordata</taxon>
        <taxon>Craniata</taxon>
        <taxon>Vertebrata</taxon>
        <taxon>Euteleostomi</taxon>
        <taxon>Actinopterygii</taxon>
        <taxon>Neopterygii</taxon>
        <taxon>Teleostei</taxon>
        <taxon>Ostariophysi</taxon>
        <taxon>Cypriniformes</taxon>
        <taxon>Cyprinidae</taxon>
        <taxon>Labeoninae</taxon>
        <taxon>Labeonini</taxon>
        <taxon>Labeo</taxon>
    </lineage>
</organism>
<dbReference type="Proteomes" id="UP000290572">
    <property type="component" value="Unassembled WGS sequence"/>
</dbReference>
<feature type="compositionally biased region" description="Gly residues" evidence="1">
    <location>
        <begin position="41"/>
        <end position="54"/>
    </location>
</feature>
<evidence type="ECO:0000313" key="3">
    <source>
        <dbReference type="Proteomes" id="UP000290572"/>
    </source>
</evidence>
<dbReference type="EMBL" id="QBIY01011493">
    <property type="protein sequence ID" value="RXN31211.1"/>
    <property type="molecule type" value="Genomic_DNA"/>
</dbReference>
<keyword evidence="3" id="KW-1185">Reference proteome</keyword>
<gene>
    <name evidence="2" type="ORF">ROHU_017157</name>
</gene>
<name>A0A498NHB9_LABRO</name>
<accession>A0A498NHB9</accession>
<proteinExistence type="predicted"/>
<dbReference type="AlphaFoldDB" id="A0A498NHB9"/>
<protein>
    <submittedName>
        <fullName evidence="2">Uncharacterized protein</fullName>
    </submittedName>
</protein>
<evidence type="ECO:0000256" key="1">
    <source>
        <dbReference type="SAM" id="MobiDB-lite"/>
    </source>
</evidence>
<evidence type="ECO:0000313" key="2">
    <source>
        <dbReference type="EMBL" id="RXN31211.1"/>
    </source>
</evidence>
<sequence length="91" mass="9815">MDHGGSGDQGKSEDQRTKVELMEQATTKVGTRDHRNAGRAGYFGGTSRAGGLGSVGRTEDHDGARRDGYHHSGTCRAGEMEEEPECLSCWM</sequence>
<reference evidence="2 3" key="1">
    <citation type="submission" date="2018-03" db="EMBL/GenBank/DDBJ databases">
        <title>Draft genome sequence of Rohu Carp (Labeo rohita).</title>
        <authorList>
            <person name="Das P."/>
            <person name="Kushwaha B."/>
            <person name="Joshi C.G."/>
            <person name="Kumar D."/>
            <person name="Nagpure N.S."/>
            <person name="Sahoo L."/>
            <person name="Das S.P."/>
            <person name="Bit A."/>
            <person name="Patnaik S."/>
            <person name="Meher P.K."/>
            <person name="Jayasankar P."/>
            <person name="Koringa P.G."/>
            <person name="Patel N.V."/>
            <person name="Hinsu A.T."/>
            <person name="Kumar R."/>
            <person name="Pandey M."/>
            <person name="Agarwal S."/>
            <person name="Srivastava S."/>
            <person name="Singh M."/>
            <person name="Iquebal M.A."/>
            <person name="Jaiswal S."/>
            <person name="Angadi U.B."/>
            <person name="Kumar N."/>
            <person name="Raza M."/>
            <person name="Shah T.M."/>
            <person name="Rai A."/>
            <person name="Jena J.K."/>
        </authorList>
    </citation>
    <scope>NUCLEOTIDE SEQUENCE [LARGE SCALE GENOMIC DNA]</scope>
    <source>
        <strain evidence="2">DASCIFA01</strain>
        <tissue evidence="2">Testis</tissue>
    </source>
</reference>
<feature type="compositionally biased region" description="Basic and acidic residues" evidence="1">
    <location>
        <begin position="57"/>
        <end position="70"/>
    </location>
</feature>
<feature type="region of interest" description="Disordered" evidence="1">
    <location>
        <begin position="24"/>
        <end position="91"/>
    </location>
</feature>
<comment type="caution">
    <text evidence="2">The sequence shown here is derived from an EMBL/GenBank/DDBJ whole genome shotgun (WGS) entry which is preliminary data.</text>
</comment>